<comment type="caution">
    <text evidence="2">The sequence shown here is derived from an EMBL/GenBank/DDBJ whole genome shotgun (WGS) entry which is preliminary data.</text>
</comment>
<feature type="region of interest" description="Disordered" evidence="1">
    <location>
        <begin position="34"/>
        <end position="56"/>
    </location>
</feature>
<dbReference type="RefSeq" id="WP_378143238.1">
    <property type="nucleotide sequence ID" value="NZ_JBHRTG010000003.1"/>
</dbReference>
<evidence type="ECO:0000256" key="1">
    <source>
        <dbReference type="SAM" id="MobiDB-lite"/>
    </source>
</evidence>
<protein>
    <submittedName>
        <fullName evidence="2">Uncharacterized protein</fullName>
    </submittedName>
</protein>
<evidence type="ECO:0000313" key="3">
    <source>
        <dbReference type="Proteomes" id="UP001595647"/>
    </source>
</evidence>
<accession>A0ABV7I2J8</accession>
<dbReference type="Proteomes" id="UP001595647">
    <property type="component" value="Unassembled WGS sequence"/>
</dbReference>
<dbReference type="EMBL" id="JBHRTG010000003">
    <property type="protein sequence ID" value="MFC3162411.1"/>
    <property type="molecule type" value="Genomic_DNA"/>
</dbReference>
<name>A0ABV7I2J8_9HYPH</name>
<reference evidence="3" key="1">
    <citation type="journal article" date="2019" name="Int. J. Syst. Evol. Microbiol.">
        <title>The Global Catalogue of Microorganisms (GCM) 10K type strain sequencing project: providing services to taxonomists for standard genome sequencing and annotation.</title>
        <authorList>
            <consortium name="The Broad Institute Genomics Platform"/>
            <consortium name="The Broad Institute Genome Sequencing Center for Infectious Disease"/>
            <person name="Wu L."/>
            <person name="Ma J."/>
        </authorList>
    </citation>
    <scope>NUCLEOTIDE SEQUENCE [LARGE SCALE GENOMIC DNA]</scope>
    <source>
        <strain evidence="3">KCTC 52231</strain>
    </source>
</reference>
<proteinExistence type="predicted"/>
<evidence type="ECO:0000313" key="2">
    <source>
        <dbReference type="EMBL" id="MFC3162411.1"/>
    </source>
</evidence>
<keyword evidence="3" id="KW-1185">Reference proteome</keyword>
<sequence>MDETFAIKGLIALDAGSEAGMTVGLSLRRKLSQALAAVPGKTEKGHRPEPMPLRKR</sequence>
<gene>
    <name evidence="2" type="ORF">ACFOHV_03850</name>
</gene>
<organism evidence="2 3">
    <name type="scientific">Ciceribacter thiooxidans</name>
    <dbReference type="NCBI Taxonomy" id="1969821"/>
    <lineage>
        <taxon>Bacteria</taxon>
        <taxon>Pseudomonadati</taxon>
        <taxon>Pseudomonadota</taxon>
        <taxon>Alphaproteobacteria</taxon>
        <taxon>Hyphomicrobiales</taxon>
        <taxon>Rhizobiaceae</taxon>
        <taxon>Ciceribacter</taxon>
    </lineage>
</organism>